<name>A0A131XMV4_9ACAR</name>
<dbReference type="InterPro" id="IPR001932">
    <property type="entry name" value="PPM-type_phosphatase-like_dom"/>
</dbReference>
<keyword evidence="11" id="KW-0464">Manganese</keyword>
<dbReference type="InterPro" id="IPR036457">
    <property type="entry name" value="PPM-type-like_dom_sf"/>
</dbReference>
<comment type="catalytic activity">
    <reaction evidence="12">
        <text>O-phospho-L-seryl-[protein] + H2O = L-seryl-[protein] + phosphate</text>
        <dbReference type="Rhea" id="RHEA:20629"/>
        <dbReference type="Rhea" id="RHEA-COMP:9863"/>
        <dbReference type="Rhea" id="RHEA-COMP:11604"/>
        <dbReference type="ChEBI" id="CHEBI:15377"/>
        <dbReference type="ChEBI" id="CHEBI:29999"/>
        <dbReference type="ChEBI" id="CHEBI:43474"/>
        <dbReference type="ChEBI" id="CHEBI:83421"/>
        <dbReference type="EC" id="3.1.3.16"/>
    </reaction>
</comment>
<evidence type="ECO:0000313" key="18">
    <source>
        <dbReference type="EMBL" id="JAP67036.1"/>
    </source>
</evidence>
<dbReference type="SMART" id="SM00332">
    <property type="entry name" value="PP2Cc"/>
    <property type="match status" value="1"/>
</dbReference>
<evidence type="ECO:0000256" key="6">
    <source>
        <dbReference type="ARBA" id="ARBA00022723"/>
    </source>
</evidence>
<comment type="cofactor">
    <cofactor evidence="1">
        <name>Mn(2+)</name>
        <dbReference type="ChEBI" id="CHEBI:29035"/>
    </cofactor>
</comment>
<dbReference type="GO" id="GO:0046872">
    <property type="term" value="F:metal ion binding"/>
    <property type="evidence" value="ECO:0007669"/>
    <property type="project" value="UniProtKB-KW"/>
</dbReference>
<accession>A0A131XMV4</accession>
<keyword evidence="8" id="KW-0460">Magnesium</keyword>
<dbReference type="PROSITE" id="PS51746">
    <property type="entry name" value="PPM_2"/>
    <property type="match status" value="1"/>
</dbReference>
<feature type="region of interest" description="Disordered" evidence="16">
    <location>
        <begin position="38"/>
        <end position="76"/>
    </location>
</feature>
<evidence type="ECO:0000256" key="3">
    <source>
        <dbReference type="ARBA" id="ARBA00004496"/>
    </source>
</evidence>
<dbReference type="Pfam" id="PF00481">
    <property type="entry name" value="PP2C"/>
    <property type="match status" value="1"/>
</dbReference>
<evidence type="ECO:0000256" key="16">
    <source>
        <dbReference type="SAM" id="MobiDB-lite"/>
    </source>
</evidence>
<dbReference type="Gene3D" id="3.60.40.10">
    <property type="entry name" value="PPM-type phosphatase domain"/>
    <property type="match status" value="1"/>
</dbReference>
<comment type="cofactor">
    <cofactor evidence="2">
        <name>Mg(2+)</name>
        <dbReference type="ChEBI" id="CHEBI:18420"/>
    </cofactor>
</comment>
<dbReference type="GO" id="GO:0004722">
    <property type="term" value="F:protein serine/threonine phosphatase activity"/>
    <property type="evidence" value="ECO:0007669"/>
    <property type="project" value="UniProtKB-EC"/>
</dbReference>
<evidence type="ECO:0000256" key="14">
    <source>
        <dbReference type="ARBA" id="ARBA00055237"/>
    </source>
</evidence>
<reference evidence="18" key="1">
    <citation type="journal article" date="2017" name="Ticks Tick Borne Dis.">
        <title>An insight into the sialome of Hyalomma excavatum.</title>
        <authorList>
            <person name="Ribeiro J.M."/>
            <person name="Slovak M."/>
            <person name="Francischetti I.M."/>
        </authorList>
    </citation>
    <scope>NUCLEOTIDE SEQUENCE</scope>
    <source>
        <strain evidence="18">Samish</strain>
        <tissue evidence="18">Salivary glands</tissue>
    </source>
</reference>
<evidence type="ECO:0000256" key="13">
    <source>
        <dbReference type="ARBA" id="ARBA00048336"/>
    </source>
</evidence>
<dbReference type="InterPro" id="IPR015655">
    <property type="entry name" value="PP2C"/>
</dbReference>
<evidence type="ECO:0000256" key="11">
    <source>
        <dbReference type="ARBA" id="ARBA00023211"/>
    </source>
</evidence>
<evidence type="ECO:0000256" key="2">
    <source>
        <dbReference type="ARBA" id="ARBA00001946"/>
    </source>
</evidence>
<organism evidence="18">
    <name type="scientific">Hyalomma excavatum</name>
    <dbReference type="NCBI Taxonomy" id="257692"/>
    <lineage>
        <taxon>Eukaryota</taxon>
        <taxon>Metazoa</taxon>
        <taxon>Ecdysozoa</taxon>
        <taxon>Arthropoda</taxon>
        <taxon>Chelicerata</taxon>
        <taxon>Arachnida</taxon>
        <taxon>Acari</taxon>
        <taxon>Parasitiformes</taxon>
        <taxon>Ixodida</taxon>
        <taxon>Ixodoidea</taxon>
        <taxon>Ixodidae</taxon>
        <taxon>Hyalomminae</taxon>
        <taxon>Hyalomma</taxon>
    </lineage>
</organism>
<evidence type="ECO:0000256" key="12">
    <source>
        <dbReference type="ARBA" id="ARBA00047761"/>
    </source>
</evidence>
<evidence type="ECO:0000256" key="7">
    <source>
        <dbReference type="ARBA" id="ARBA00022801"/>
    </source>
</evidence>
<evidence type="ECO:0000256" key="10">
    <source>
        <dbReference type="ARBA" id="ARBA00022990"/>
    </source>
</evidence>
<keyword evidence="6" id="KW-0479">Metal-binding</keyword>
<evidence type="ECO:0000256" key="9">
    <source>
        <dbReference type="ARBA" id="ARBA00022912"/>
    </source>
</evidence>
<comment type="function">
    <text evidence="14">Protein phosphatase that may play a role in regulation of cell cycle progression via dephosphorylation of its substrates whose appropriate phosphorylation states might be crucial for cell proliferation. Selectively associates with integrin linked kinase (ILK), to modulate cell adhesion and growth factor signaling. Inhibits the ILK-GSK3B signaling axis and may play an important role in inhibiting oncogenic transformation.</text>
</comment>
<dbReference type="PANTHER" id="PTHR13832">
    <property type="entry name" value="PROTEIN PHOSPHATASE 2C"/>
    <property type="match status" value="1"/>
</dbReference>
<evidence type="ECO:0000256" key="5">
    <source>
        <dbReference type="ARBA" id="ARBA00022490"/>
    </source>
</evidence>
<dbReference type="CDD" id="cd00143">
    <property type="entry name" value="PP2Cc"/>
    <property type="match status" value="1"/>
</dbReference>
<dbReference type="FunFam" id="3.60.40.10:FF:000018">
    <property type="entry name" value="Integrin-linked kinase-associated serine/threonine phosphatase 2C"/>
    <property type="match status" value="1"/>
</dbReference>
<evidence type="ECO:0000256" key="15">
    <source>
        <dbReference type="ARBA" id="ARBA00072449"/>
    </source>
</evidence>
<keyword evidence="10" id="KW-0007">Acetylation</keyword>
<sequence>MDLFSDLPEPESVAKAVRQEPVVTKEIRRKLITKAQNDALFDDLPSPSSTEERVPAPQPIKRRRDDVEEEAQDKRPAQSVITLRGFVAERKGEREDMQDAHVIQDAYHTDIPQLHGSICRLAYYAVFDGHNGSRASRHAAQQLHRQLATRFPKGDMSHVEKEIKRTIMESFKKTDEDFLKRAASCKPSWKDGTTAVIVVAIDNTLYIANLGDSKAILCRYHEESQKHIAIPLSKDHSPTDYGERMRIQKAGGFVKDGRVLGVLEVSRSIGDGQYKRCGVSCLPDVMRCQLTPTDRFLVLACDGLWKVFTSDQVLASVLATLQDETITAEGDKKRTLELRYEAACSKLANEAVRKLSGDNVTVVIVHIDQDRQ</sequence>
<dbReference type="EC" id="3.1.3.16" evidence="4"/>
<dbReference type="EMBL" id="GEFH01001545">
    <property type="protein sequence ID" value="JAP67036.1"/>
    <property type="molecule type" value="mRNA"/>
</dbReference>
<proteinExistence type="evidence at transcript level"/>
<feature type="domain" description="PPM-type phosphatase" evidence="17">
    <location>
        <begin position="83"/>
        <end position="367"/>
    </location>
</feature>
<keyword evidence="7" id="KW-0378">Hydrolase</keyword>
<keyword evidence="9" id="KW-0904">Protein phosphatase</keyword>
<dbReference type="PANTHER" id="PTHR13832:SF699">
    <property type="entry name" value="INTEGRIN-LINKED KINASE-ASSOCIATED SERINE_THREONINE PHOSPHATASE 2C"/>
    <property type="match status" value="1"/>
</dbReference>
<evidence type="ECO:0000256" key="1">
    <source>
        <dbReference type="ARBA" id="ARBA00001936"/>
    </source>
</evidence>
<comment type="subcellular location">
    <subcellularLocation>
        <location evidence="3">Cytoplasm</location>
    </subcellularLocation>
</comment>
<comment type="catalytic activity">
    <reaction evidence="13">
        <text>O-phospho-L-threonyl-[protein] + H2O = L-threonyl-[protein] + phosphate</text>
        <dbReference type="Rhea" id="RHEA:47004"/>
        <dbReference type="Rhea" id="RHEA-COMP:11060"/>
        <dbReference type="Rhea" id="RHEA-COMP:11605"/>
        <dbReference type="ChEBI" id="CHEBI:15377"/>
        <dbReference type="ChEBI" id="CHEBI:30013"/>
        <dbReference type="ChEBI" id="CHEBI:43474"/>
        <dbReference type="ChEBI" id="CHEBI:61977"/>
        <dbReference type="EC" id="3.1.3.16"/>
    </reaction>
</comment>
<dbReference type="SUPFAM" id="SSF81606">
    <property type="entry name" value="PP2C-like"/>
    <property type="match status" value="1"/>
</dbReference>
<evidence type="ECO:0000256" key="8">
    <source>
        <dbReference type="ARBA" id="ARBA00022842"/>
    </source>
</evidence>
<keyword evidence="5" id="KW-0963">Cytoplasm</keyword>
<protein>
    <recommendedName>
        <fullName evidence="15">Integrin-linked kinase-associated serine/threonine phosphatase 2C</fullName>
        <ecNumber evidence="4">3.1.3.16</ecNumber>
    </recommendedName>
</protein>
<evidence type="ECO:0000259" key="17">
    <source>
        <dbReference type="PROSITE" id="PS51746"/>
    </source>
</evidence>
<dbReference type="AlphaFoldDB" id="A0A131XMV4"/>
<evidence type="ECO:0000256" key="4">
    <source>
        <dbReference type="ARBA" id="ARBA00013081"/>
    </source>
</evidence>
<dbReference type="GO" id="GO:0005737">
    <property type="term" value="C:cytoplasm"/>
    <property type="evidence" value="ECO:0007669"/>
    <property type="project" value="UniProtKB-SubCell"/>
</dbReference>